<sequence>MKIQCVEVIDCTHSDDWRIPANKDSQRQSTDGIPAYIGFVESTDEAVYVEPYRFKSGITDKTTSGRGKNN</sequence>
<dbReference type="RefSeq" id="WP_193953047.1">
    <property type="nucleotide sequence ID" value="NZ_JADEYS010000008.1"/>
</dbReference>
<dbReference type="Proteomes" id="UP000640333">
    <property type="component" value="Unassembled WGS sequence"/>
</dbReference>
<dbReference type="EMBL" id="JADEYS010000008">
    <property type="protein sequence ID" value="MBE9397490.1"/>
    <property type="molecule type" value="Genomic_DNA"/>
</dbReference>
<reference evidence="1" key="1">
    <citation type="submission" date="2020-10" db="EMBL/GenBank/DDBJ databases">
        <title>Bacterium isolated from coastal waters sediment.</title>
        <authorList>
            <person name="Chen R.-J."/>
            <person name="Lu D.-C."/>
            <person name="Zhu K.-L."/>
            <person name="Du Z.-J."/>
        </authorList>
    </citation>
    <scope>NUCLEOTIDE SEQUENCE</scope>
    <source>
        <strain evidence="1">N1Y112</strain>
    </source>
</reference>
<accession>A0A8J7K5U5</accession>
<proteinExistence type="predicted"/>
<evidence type="ECO:0000313" key="2">
    <source>
        <dbReference type="Proteomes" id="UP000640333"/>
    </source>
</evidence>
<comment type="caution">
    <text evidence="1">The sequence shown here is derived from an EMBL/GenBank/DDBJ whole genome shotgun (WGS) entry which is preliminary data.</text>
</comment>
<name>A0A8J7K5U5_9GAMM</name>
<organism evidence="1 2">
    <name type="scientific">Pontibacterium sinense</name>
    <dbReference type="NCBI Taxonomy" id="2781979"/>
    <lineage>
        <taxon>Bacteria</taxon>
        <taxon>Pseudomonadati</taxon>
        <taxon>Pseudomonadota</taxon>
        <taxon>Gammaproteobacteria</taxon>
        <taxon>Oceanospirillales</taxon>
        <taxon>Oceanospirillaceae</taxon>
        <taxon>Pontibacterium</taxon>
    </lineage>
</organism>
<keyword evidence="2" id="KW-1185">Reference proteome</keyword>
<dbReference type="AlphaFoldDB" id="A0A8J7K5U5"/>
<evidence type="ECO:0000313" key="1">
    <source>
        <dbReference type="EMBL" id="MBE9397490.1"/>
    </source>
</evidence>
<gene>
    <name evidence="1" type="ORF">IOQ59_09485</name>
</gene>
<protein>
    <submittedName>
        <fullName evidence="1">Uncharacterized protein</fullName>
    </submittedName>
</protein>